<dbReference type="Proteomes" id="UP000014760">
    <property type="component" value="Unassembled WGS sequence"/>
</dbReference>
<sequence length="130" mass="15121">MVSRLSKCDMPCHGNRSGGIPIVRQVCCNRVQLISGGRHGFFSDLLFPNMTPTLPHDAKLQKGQNQNKAQENDRRKNRFLGIELRFEKVEKRQVQHAYKASIVNTQKQHKAKQKRKLEHKERKKFTLCPE</sequence>
<evidence type="ECO:0000313" key="4">
    <source>
        <dbReference type="Proteomes" id="UP000014760"/>
    </source>
</evidence>
<dbReference type="HOGENOM" id="CLU_1940088_0_0_1"/>
<feature type="compositionally biased region" description="Basic residues" evidence="1">
    <location>
        <begin position="107"/>
        <end position="130"/>
    </location>
</feature>
<evidence type="ECO:0000313" key="2">
    <source>
        <dbReference type="EMBL" id="ELU09382.1"/>
    </source>
</evidence>
<accession>R7UZI8</accession>
<reference evidence="2 4" key="2">
    <citation type="journal article" date="2013" name="Nature">
        <title>Insights into bilaterian evolution from three spiralian genomes.</title>
        <authorList>
            <person name="Simakov O."/>
            <person name="Marletaz F."/>
            <person name="Cho S.J."/>
            <person name="Edsinger-Gonzales E."/>
            <person name="Havlak P."/>
            <person name="Hellsten U."/>
            <person name="Kuo D.H."/>
            <person name="Larsson T."/>
            <person name="Lv J."/>
            <person name="Arendt D."/>
            <person name="Savage R."/>
            <person name="Osoegawa K."/>
            <person name="de Jong P."/>
            <person name="Grimwood J."/>
            <person name="Chapman J.A."/>
            <person name="Shapiro H."/>
            <person name="Aerts A."/>
            <person name="Otillar R.P."/>
            <person name="Terry A.Y."/>
            <person name="Boore J.L."/>
            <person name="Grigoriev I.V."/>
            <person name="Lindberg D.R."/>
            <person name="Seaver E.C."/>
            <person name="Weisblat D.A."/>
            <person name="Putnam N.H."/>
            <person name="Rokhsar D.S."/>
        </authorList>
    </citation>
    <scope>NUCLEOTIDE SEQUENCE</scope>
    <source>
        <strain evidence="2 4">I ESC-2004</strain>
    </source>
</reference>
<keyword evidence="4" id="KW-1185">Reference proteome</keyword>
<proteinExistence type="predicted"/>
<reference evidence="3" key="3">
    <citation type="submission" date="2015-06" db="UniProtKB">
        <authorList>
            <consortium name="EnsemblMetazoa"/>
        </authorList>
    </citation>
    <scope>IDENTIFICATION</scope>
</reference>
<dbReference type="EnsemblMetazoa" id="CapteT194815">
    <property type="protein sequence ID" value="CapteP194815"/>
    <property type="gene ID" value="CapteG194815"/>
</dbReference>
<evidence type="ECO:0000256" key="1">
    <source>
        <dbReference type="SAM" id="MobiDB-lite"/>
    </source>
</evidence>
<evidence type="ECO:0000313" key="3">
    <source>
        <dbReference type="EnsemblMetazoa" id="CapteP194815"/>
    </source>
</evidence>
<name>R7UZI8_CAPTE</name>
<reference evidence="4" key="1">
    <citation type="submission" date="2012-12" db="EMBL/GenBank/DDBJ databases">
        <authorList>
            <person name="Hellsten U."/>
            <person name="Grimwood J."/>
            <person name="Chapman J.A."/>
            <person name="Shapiro H."/>
            <person name="Aerts A."/>
            <person name="Otillar R.P."/>
            <person name="Terry A.Y."/>
            <person name="Boore J.L."/>
            <person name="Simakov O."/>
            <person name="Marletaz F."/>
            <person name="Cho S.-J."/>
            <person name="Edsinger-Gonzales E."/>
            <person name="Havlak P."/>
            <person name="Kuo D.-H."/>
            <person name="Larsson T."/>
            <person name="Lv J."/>
            <person name="Arendt D."/>
            <person name="Savage R."/>
            <person name="Osoegawa K."/>
            <person name="de Jong P."/>
            <person name="Lindberg D.R."/>
            <person name="Seaver E.C."/>
            <person name="Weisblat D.A."/>
            <person name="Putnam N.H."/>
            <person name="Grigoriev I.V."/>
            <person name="Rokhsar D.S."/>
        </authorList>
    </citation>
    <scope>NUCLEOTIDE SEQUENCE</scope>
    <source>
        <strain evidence="4">I ESC-2004</strain>
    </source>
</reference>
<feature type="region of interest" description="Disordered" evidence="1">
    <location>
        <begin position="55"/>
        <end position="76"/>
    </location>
</feature>
<dbReference type="EMBL" id="KB298264">
    <property type="protein sequence ID" value="ELU09382.1"/>
    <property type="molecule type" value="Genomic_DNA"/>
</dbReference>
<organism evidence="2">
    <name type="scientific">Capitella teleta</name>
    <name type="common">Polychaete worm</name>
    <dbReference type="NCBI Taxonomy" id="283909"/>
    <lineage>
        <taxon>Eukaryota</taxon>
        <taxon>Metazoa</taxon>
        <taxon>Spiralia</taxon>
        <taxon>Lophotrochozoa</taxon>
        <taxon>Annelida</taxon>
        <taxon>Polychaeta</taxon>
        <taxon>Sedentaria</taxon>
        <taxon>Scolecida</taxon>
        <taxon>Capitellidae</taxon>
        <taxon>Capitella</taxon>
    </lineage>
</organism>
<protein>
    <submittedName>
        <fullName evidence="2 3">Uncharacterized protein</fullName>
    </submittedName>
</protein>
<dbReference type="EMBL" id="AMQN01006399">
    <property type="status" value="NOT_ANNOTATED_CDS"/>
    <property type="molecule type" value="Genomic_DNA"/>
</dbReference>
<gene>
    <name evidence="2" type="ORF">CAPTEDRAFT_194815</name>
</gene>
<dbReference type="AlphaFoldDB" id="R7UZI8"/>
<feature type="region of interest" description="Disordered" evidence="1">
    <location>
        <begin position="100"/>
        <end position="130"/>
    </location>
</feature>